<dbReference type="GO" id="GO:0031124">
    <property type="term" value="P:mRNA 3'-end processing"/>
    <property type="evidence" value="ECO:0007669"/>
    <property type="project" value="InterPro"/>
</dbReference>
<dbReference type="AlphaFoldDB" id="A0A6G3MF75"/>
<dbReference type="PANTHER" id="PTHR44133:SF2">
    <property type="entry name" value="CLEAVAGE STIMULATION FACTOR SUBUNIT 1"/>
    <property type="match status" value="1"/>
</dbReference>
<dbReference type="SMART" id="SM00320">
    <property type="entry name" value="WD40"/>
    <property type="match status" value="4"/>
</dbReference>
<dbReference type="PANTHER" id="PTHR44133">
    <property type="entry name" value="CLEAVAGE STIMULATION FACTOR SUBUNIT 1"/>
    <property type="match status" value="1"/>
</dbReference>
<evidence type="ECO:0000256" key="5">
    <source>
        <dbReference type="ARBA" id="ARBA00023242"/>
    </source>
</evidence>
<keyword evidence="2 7" id="KW-0853">WD repeat</keyword>
<evidence type="ECO:0000256" key="3">
    <source>
        <dbReference type="ARBA" id="ARBA00022664"/>
    </source>
</evidence>
<evidence type="ECO:0000256" key="2">
    <source>
        <dbReference type="ARBA" id="ARBA00022574"/>
    </source>
</evidence>
<evidence type="ECO:0000256" key="6">
    <source>
        <dbReference type="ARBA" id="ARBA00029851"/>
    </source>
</evidence>
<feature type="repeat" description="WD" evidence="7">
    <location>
        <begin position="66"/>
        <end position="107"/>
    </location>
</feature>
<dbReference type="GO" id="GO:0003723">
    <property type="term" value="F:RNA binding"/>
    <property type="evidence" value="ECO:0007669"/>
    <property type="project" value="TreeGrafter"/>
</dbReference>
<dbReference type="InterPro" id="IPR036322">
    <property type="entry name" value="WD40_repeat_dom_sf"/>
</dbReference>
<reference evidence="8" key="1">
    <citation type="submission" date="2018-11" db="EMBL/GenBank/DDBJ databases">
        <title>Henneguya salminicola genome and transcriptome.</title>
        <authorList>
            <person name="Yahalomi D."/>
            <person name="Atkinson S.D."/>
            <person name="Neuhof M."/>
            <person name="Chang E.S."/>
            <person name="Philippe H."/>
            <person name="Cartwright P."/>
            <person name="Bartholomew J.L."/>
            <person name="Huchon D."/>
        </authorList>
    </citation>
    <scope>NUCLEOTIDE SEQUENCE</scope>
    <source>
        <strain evidence="8">Hz1</strain>
        <tissue evidence="8">Whole</tissue>
    </source>
</reference>
<dbReference type="InterPro" id="IPR015943">
    <property type="entry name" value="WD40/YVTN_repeat-like_dom_sf"/>
</dbReference>
<dbReference type="EMBL" id="GHBP01001236">
    <property type="protein sequence ID" value="NDJ92660.1"/>
    <property type="molecule type" value="Transcribed_RNA"/>
</dbReference>
<evidence type="ECO:0000256" key="1">
    <source>
        <dbReference type="ARBA" id="ARBA00004123"/>
    </source>
</evidence>
<evidence type="ECO:0000256" key="7">
    <source>
        <dbReference type="PROSITE-ProRule" id="PRU00221"/>
    </source>
</evidence>
<dbReference type="Pfam" id="PF00400">
    <property type="entry name" value="WD40"/>
    <property type="match status" value="3"/>
</dbReference>
<keyword evidence="3" id="KW-0507">mRNA processing</keyword>
<comment type="subcellular location">
    <subcellularLocation>
        <location evidence="1">Nucleus</location>
    </subcellularLocation>
</comment>
<evidence type="ECO:0000313" key="8">
    <source>
        <dbReference type="EMBL" id="NDJ92660.1"/>
    </source>
</evidence>
<feature type="repeat" description="WD" evidence="7">
    <location>
        <begin position="117"/>
        <end position="151"/>
    </location>
</feature>
<keyword evidence="4" id="KW-0677">Repeat</keyword>
<dbReference type="InterPro" id="IPR019775">
    <property type="entry name" value="WD40_repeat_CS"/>
</dbReference>
<keyword evidence="5" id="KW-0539">Nucleus</keyword>
<dbReference type="PROSITE" id="PS50294">
    <property type="entry name" value="WD_REPEATS_REGION"/>
    <property type="match status" value="2"/>
</dbReference>
<dbReference type="GO" id="GO:0005848">
    <property type="term" value="C:mRNA cleavage stimulating factor complex"/>
    <property type="evidence" value="ECO:0007669"/>
    <property type="project" value="InterPro"/>
</dbReference>
<evidence type="ECO:0000256" key="4">
    <source>
        <dbReference type="ARBA" id="ARBA00022737"/>
    </source>
</evidence>
<dbReference type="SUPFAM" id="SSF50978">
    <property type="entry name" value="WD40 repeat-like"/>
    <property type="match status" value="1"/>
</dbReference>
<dbReference type="Gene3D" id="2.130.10.10">
    <property type="entry name" value="YVTN repeat-like/Quinoprotein amine dehydrogenase"/>
    <property type="match status" value="2"/>
</dbReference>
<dbReference type="PROSITE" id="PS50082">
    <property type="entry name" value="WD_REPEATS_2"/>
    <property type="match status" value="2"/>
</dbReference>
<protein>
    <recommendedName>
        <fullName evidence="6">Cleavage stimulation factor 50 kDa subunit</fullName>
    </recommendedName>
</protein>
<dbReference type="InterPro" id="IPR001680">
    <property type="entry name" value="WD40_rpt"/>
</dbReference>
<dbReference type="PROSITE" id="PS00678">
    <property type="entry name" value="WD_REPEATS_1"/>
    <property type="match status" value="1"/>
</dbReference>
<sequence length="233" mass="26161">MDKNIHLFDFTKSSIKKAFKTINEVEVINSLSFHPSGDFLLVAVEHPTIRLYDLNTLNCYVTSQLNNIHTSSVNYVKYDSTGRMYVSASDDGSFKIWDGISNKCVNTFEKCHDSFQIISACFSASGKYILSASIDGAVRLWDIRTGQPIQSYLNATQTNPGLSPALFNQNDDYIIYLDDKCSHGCWNSRTGEKICSTPILSNSIIRWTAHSPCEPALVSCCEDTRIRFIHFGN</sequence>
<proteinExistence type="predicted"/>
<name>A0A6G3MF75_HENSL</name>
<dbReference type="InterPro" id="IPR044633">
    <property type="entry name" value="CstF1-like"/>
</dbReference>
<accession>A0A6G3MF75</accession>
<organism evidence="8">
    <name type="scientific">Henneguya salminicola</name>
    <name type="common">Myxosporean</name>
    <dbReference type="NCBI Taxonomy" id="69463"/>
    <lineage>
        <taxon>Eukaryota</taxon>
        <taxon>Metazoa</taxon>
        <taxon>Cnidaria</taxon>
        <taxon>Myxozoa</taxon>
        <taxon>Myxosporea</taxon>
        <taxon>Bivalvulida</taxon>
        <taxon>Platysporina</taxon>
        <taxon>Myxobolidae</taxon>
        <taxon>Henneguya</taxon>
    </lineage>
</organism>